<dbReference type="EMBL" id="CM018051">
    <property type="protein sequence ID" value="KAA8517349.1"/>
    <property type="molecule type" value="Genomic_DNA"/>
</dbReference>
<dbReference type="AlphaFoldDB" id="A0A5J4ZH42"/>
<accession>A0A5J4ZH42</accession>
<organism evidence="1 2">
    <name type="scientific">Nyssa sinensis</name>
    <dbReference type="NCBI Taxonomy" id="561372"/>
    <lineage>
        <taxon>Eukaryota</taxon>
        <taxon>Viridiplantae</taxon>
        <taxon>Streptophyta</taxon>
        <taxon>Embryophyta</taxon>
        <taxon>Tracheophyta</taxon>
        <taxon>Spermatophyta</taxon>
        <taxon>Magnoliopsida</taxon>
        <taxon>eudicotyledons</taxon>
        <taxon>Gunneridae</taxon>
        <taxon>Pentapetalae</taxon>
        <taxon>asterids</taxon>
        <taxon>Cornales</taxon>
        <taxon>Nyssaceae</taxon>
        <taxon>Nyssa</taxon>
    </lineage>
</organism>
<name>A0A5J4ZH42_9ASTE</name>
<dbReference type="Proteomes" id="UP000325577">
    <property type="component" value="Linkage Group LG8"/>
</dbReference>
<gene>
    <name evidence="1" type="ORF">F0562_017645</name>
</gene>
<protein>
    <submittedName>
        <fullName evidence="1">Uncharacterized protein</fullName>
    </submittedName>
</protein>
<reference evidence="1 2" key="1">
    <citation type="submission" date="2019-09" db="EMBL/GenBank/DDBJ databases">
        <title>A chromosome-level genome assembly of the Chinese tupelo Nyssa sinensis.</title>
        <authorList>
            <person name="Yang X."/>
            <person name="Kang M."/>
            <person name="Yang Y."/>
            <person name="Xiong H."/>
            <person name="Wang M."/>
            <person name="Zhang Z."/>
            <person name="Wang Z."/>
            <person name="Wu H."/>
            <person name="Ma T."/>
            <person name="Liu J."/>
            <person name="Xi Z."/>
        </authorList>
    </citation>
    <scope>NUCLEOTIDE SEQUENCE [LARGE SCALE GENOMIC DNA]</scope>
    <source>
        <strain evidence="1">J267</strain>
        <tissue evidence="1">Leaf</tissue>
    </source>
</reference>
<evidence type="ECO:0000313" key="1">
    <source>
        <dbReference type="EMBL" id="KAA8517349.1"/>
    </source>
</evidence>
<proteinExistence type="predicted"/>
<keyword evidence="2" id="KW-1185">Reference proteome</keyword>
<sequence length="101" mass="10453">MHSGSDRGSCKCFVNSSATTRAISVSGTAIGVVVTSRANATGTTIVATTANGGNFKVNATRLASETGMHGHFTAIGYASTGFDEYESNDDSVYNLSDFDED</sequence>
<evidence type="ECO:0000313" key="2">
    <source>
        <dbReference type="Proteomes" id="UP000325577"/>
    </source>
</evidence>